<dbReference type="EMBL" id="FWWW01000068">
    <property type="protein sequence ID" value="SMB95249.1"/>
    <property type="molecule type" value="Genomic_DNA"/>
</dbReference>
<gene>
    <name evidence="2" type="ORF">SAMN00120144_1899</name>
</gene>
<dbReference type="OrthoDB" id="1121502at2"/>
<protein>
    <submittedName>
        <fullName evidence="2">Uncharacterized protein</fullName>
    </submittedName>
</protein>
<evidence type="ECO:0000313" key="2">
    <source>
        <dbReference type="EMBL" id="SMB95249.1"/>
    </source>
</evidence>
<evidence type="ECO:0000256" key="1">
    <source>
        <dbReference type="SAM" id="SignalP"/>
    </source>
</evidence>
<dbReference type="STRING" id="645990.SAMN00120144_1899"/>
<name>A0A1W1VPG3_9BACT</name>
<feature type="signal peptide" evidence="1">
    <location>
        <begin position="1"/>
        <end position="20"/>
    </location>
</feature>
<dbReference type="RefSeq" id="WP_084445452.1">
    <property type="nucleotide sequence ID" value="NZ_FWWW01000068.1"/>
</dbReference>
<keyword evidence="3" id="KW-1185">Reference proteome</keyword>
<accession>A0A1W1VPG3</accession>
<dbReference type="Gene3D" id="3.10.450.360">
    <property type="match status" value="1"/>
</dbReference>
<proteinExistence type="predicted"/>
<dbReference type="AlphaFoldDB" id="A0A1W1VPG3"/>
<dbReference type="Proteomes" id="UP000192266">
    <property type="component" value="Unassembled WGS sequence"/>
</dbReference>
<dbReference type="SUPFAM" id="SSF160574">
    <property type="entry name" value="BT0923-like"/>
    <property type="match status" value="1"/>
</dbReference>
<reference evidence="2 3" key="1">
    <citation type="submission" date="2017-04" db="EMBL/GenBank/DDBJ databases">
        <authorList>
            <person name="Afonso C.L."/>
            <person name="Miller P.J."/>
            <person name="Scott M.A."/>
            <person name="Spackman E."/>
            <person name="Goraichik I."/>
            <person name="Dimitrov K.M."/>
            <person name="Suarez D.L."/>
            <person name="Swayne D.E."/>
        </authorList>
    </citation>
    <scope>NUCLEOTIDE SEQUENCE [LARGE SCALE GENOMIC DNA]</scope>
    <source>
        <strain evidence="2 3">DSM 11622</strain>
    </source>
</reference>
<keyword evidence="1" id="KW-0732">Signal</keyword>
<evidence type="ECO:0000313" key="3">
    <source>
        <dbReference type="Proteomes" id="UP000192266"/>
    </source>
</evidence>
<organism evidence="2 3">
    <name type="scientific">Hymenobacter roseosalivarius DSM 11622</name>
    <dbReference type="NCBI Taxonomy" id="645990"/>
    <lineage>
        <taxon>Bacteria</taxon>
        <taxon>Pseudomonadati</taxon>
        <taxon>Bacteroidota</taxon>
        <taxon>Cytophagia</taxon>
        <taxon>Cytophagales</taxon>
        <taxon>Hymenobacteraceae</taxon>
        <taxon>Hymenobacter</taxon>
    </lineage>
</organism>
<feature type="chain" id="PRO_5013207096" evidence="1">
    <location>
        <begin position="21"/>
        <end position="145"/>
    </location>
</feature>
<sequence length="145" mass="15410">MKTSLALVAALLLTGSALHAQNLPAAQVPAAAVAAFRKAYPQVKDVRWEKEKNQFEAGFTQNKIKMSVLLSATGELLETETDMAPGLLPAPVKTKLATQYKGYKVTEAAKIVTAGTGAITYEAEVSRGGKSRDVLFSADGQEVDQ</sequence>